<name>A0A1G9F8P5_9RHOB</name>
<evidence type="ECO:0000313" key="2">
    <source>
        <dbReference type="EMBL" id="SDK84718.1"/>
    </source>
</evidence>
<dbReference type="AlphaFoldDB" id="A0A1G9F8P5"/>
<dbReference type="RefSeq" id="WP_090753595.1">
    <property type="nucleotide sequence ID" value="NZ_FNGE01000003.1"/>
</dbReference>
<organism evidence="2 3">
    <name type="scientific">Paracoccus chinensis</name>
    <dbReference type="NCBI Taxonomy" id="525640"/>
    <lineage>
        <taxon>Bacteria</taxon>
        <taxon>Pseudomonadati</taxon>
        <taxon>Pseudomonadota</taxon>
        <taxon>Alphaproteobacteria</taxon>
        <taxon>Rhodobacterales</taxon>
        <taxon>Paracoccaceae</taxon>
        <taxon>Paracoccus</taxon>
    </lineage>
</organism>
<dbReference type="EMBL" id="FNGE01000003">
    <property type="protein sequence ID" value="SDK84718.1"/>
    <property type="molecule type" value="Genomic_DNA"/>
</dbReference>
<dbReference type="Pfam" id="PF13883">
    <property type="entry name" value="CREG_beta-barrel"/>
    <property type="match status" value="1"/>
</dbReference>
<dbReference type="OrthoDB" id="9814594at2"/>
<dbReference type="InterPro" id="IPR012349">
    <property type="entry name" value="Split_barrel_FMN-bd"/>
</dbReference>
<dbReference type="InterPro" id="IPR055343">
    <property type="entry name" value="CREG_beta-barrel"/>
</dbReference>
<dbReference type="SUPFAM" id="SSF50475">
    <property type="entry name" value="FMN-binding split barrel"/>
    <property type="match status" value="1"/>
</dbReference>
<protein>
    <recommendedName>
        <fullName evidence="1">CREG-like beta-barrel domain-containing protein</fullName>
    </recommendedName>
</protein>
<reference evidence="3" key="1">
    <citation type="submission" date="2016-10" db="EMBL/GenBank/DDBJ databases">
        <authorList>
            <person name="Varghese N."/>
            <person name="Submissions S."/>
        </authorList>
    </citation>
    <scope>NUCLEOTIDE SEQUENCE [LARGE SCALE GENOMIC DNA]</scope>
    <source>
        <strain evidence="3">CGMCC 1.7655</strain>
    </source>
</reference>
<evidence type="ECO:0000313" key="3">
    <source>
        <dbReference type="Proteomes" id="UP000199555"/>
    </source>
</evidence>
<dbReference type="STRING" id="525640.SAMN04487971_103282"/>
<gene>
    <name evidence="2" type="ORF">SAMN04487971_103282</name>
</gene>
<dbReference type="GO" id="GO:0005737">
    <property type="term" value="C:cytoplasm"/>
    <property type="evidence" value="ECO:0007669"/>
    <property type="project" value="UniProtKB-ARBA"/>
</dbReference>
<dbReference type="Gene3D" id="2.30.110.10">
    <property type="entry name" value="Electron Transport, Fmn-binding Protein, Chain A"/>
    <property type="match status" value="1"/>
</dbReference>
<sequence length="173" mass="18734">MTDPVSDPHRTPDAEANAQARAILATARDAVLSVLDSRGWPMVSRIALQVDAGGQPLAMLSDLALHTAALRADPRAALLVDAPATEGQRGMSLTRARLSLQVEAHPVSPAEDEALRRAWLARDPKAQVYARLADFRLWRMRPRGGLLNAGFGRAYRLSAADLGFGRHDERPGD</sequence>
<accession>A0A1G9F8P5</accession>
<feature type="domain" description="CREG-like beta-barrel" evidence="1">
    <location>
        <begin position="15"/>
        <end position="155"/>
    </location>
</feature>
<dbReference type="Proteomes" id="UP000199555">
    <property type="component" value="Unassembled WGS sequence"/>
</dbReference>
<evidence type="ECO:0000259" key="1">
    <source>
        <dbReference type="Pfam" id="PF13883"/>
    </source>
</evidence>
<keyword evidence="3" id="KW-1185">Reference proteome</keyword>
<dbReference type="PANTHER" id="PTHR13343">
    <property type="entry name" value="CREG1 PROTEIN"/>
    <property type="match status" value="1"/>
</dbReference>
<proteinExistence type="predicted"/>
<dbReference type="PANTHER" id="PTHR13343:SF17">
    <property type="entry name" value="CELLULAR REPRESSOR OF E1A-STIMULATED GENES, ISOFORM A"/>
    <property type="match status" value="1"/>
</dbReference>